<comment type="caution">
    <text evidence="3">The sequence shown here is derived from an EMBL/GenBank/DDBJ whole genome shotgun (WGS) entry which is preliminary data.</text>
</comment>
<feature type="region of interest" description="Disordered" evidence="1">
    <location>
        <begin position="1"/>
        <end position="25"/>
    </location>
</feature>
<sequence>MATQVTPTPAPTESTVPPIGTSDHKNESAFEEYSALELYGKLTLAQKVIIGVLCALIALEGLYLYAIVVEYLAEWFILLLAATKRMKQLRSEP</sequence>
<name>A0ABD3FV63_9STRA</name>
<evidence type="ECO:0000313" key="4">
    <source>
        <dbReference type="Proteomes" id="UP001632037"/>
    </source>
</evidence>
<feature type="transmembrane region" description="Helical" evidence="2">
    <location>
        <begin position="48"/>
        <end position="81"/>
    </location>
</feature>
<keyword evidence="2" id="KW-0812">Transmembrane</keyword>
<feature type="compositionally biased region" description="Polar residues" evidence="1">
    <location>
        <begin position="1"/>
        <end position="15"/>
    </location>
</feature>
<proteinExistence type="predicted"/>
<dbReference type="EMBL" id="JBIMZQ010000007">
    <property type="protein sequence ID" value="KAL3670124.1"/>
    <property type="molecule type" value="Genomic_DNA"/>
</dbReference>
<keyword evidence="2" id="KW-0472">Membrane</keyword>
<accession>A0ABD3FV63</accession>
<protein>
    <submittedName>
        <fullName evidence="3">Uncharacterized protein</fullName>
    </submittedName>
</protein>
<evidence type="ECO:0000313" key="3">
    <source>
        <dbReference type="EMBL" id="KAL3670124.1"/>
    </source>
</evidence>
<reference evidence="3 4" key="1">
    <citation type="submission" date="2024-09" db="EMBL/GenBank/DDBJ databases">
        <title>Genome sequencing and assembly of Phytophthora oleae, isolate VK10A, causative agent of rot of olive drupes.</title>
        <authorList>
            <person name="Conti Taguali S."/>
            <person name="Riolo M."/>
            <person name="La Spada F."/>
            <person name="Cacciola S.O."/>
            <person name="Dionisio G."/>
        </authorList>
    </citation>
    <scope>NUCLEOTIDE SEQUENCE [LARGE SCALE GENOMIC DNA]</scope>
    <source>
        <strain evidence="3 4">VK10A</strain>
    </source>
</reference>
<dbReference type="Proteomes" id="UP001632037">
    <property type="component" value="Unassembled WGS sequence"/>
</dbReference>
<evidence type="ECO:0000256" key="2">
    <source>
        <dbReference type="SAM" id="Phobius"/>
    </source>
</evidence>
<keyword evidence="2" id="KW-1133">Transmembrane helix</keyword>
<keyword evidence="4" id="KW-1185">Reference proteome</keyword>
<dbReference type="AlphaFoldDB" id="A0ABD3FV63"/>
<gene>
    <name evidence="3" type="ORF">V7S43_004439</name>
</gene>
<organism evidence="3 4">
    <name type="scientific">Phytophthora oleae</name>
    <dbReference type="NCBI Taxonomy" id="2107226"/>
    <lineage>
        <taxon>Eukaryota</taxon>
        <taxon>Sar</taxon>
        <taxon>Stramenopiles</taxon>
        <taxon>Oomycota</taxon>
        <taxon>Peronosporomycetes</taxon>
        <taxon>Peronosporales</taxon>
        <taxon>Peronosporaceae</taxon>
        <taxon>Phytophthora</taxon>
    </lineage>
</organism>
<evidence type="ECO:0000256" key="1">
    <source>
        <dbReference type="SAM" id="MobiDB-lite"/>
    </source>
</evidence>